<dbReference type="PANTHER" id="PTHR13693:SF77">
    <property type="entry name" value="8-AMINO-7-OXONONANOATE SYNTHASE"/>
    <property type="match status" value="1"/>
</dbReference>
<dbReference type="InterPro" id="IPR015421">
    <property type="entry name" value="PyrdxlP-dep_Trfase_major"/>
</dbReference>
<dbReference type="Pfam" id="PF00155">
    <property type="entry name" value="Aminotran_1_2"/>
    <property type="match status" value="1"/>
</dbReference>
<comment type="cofactor">
    <cofactor evidence="1">
        <name>pyridoxal 5'-phosphate</name>
        <dbReference type="ChEBI" id="CHEBI:597326"/>
    </cofactor>
</comment>
<evidence type="ECO:0000256" key="2">
    <source>
        <dbReference type="ARBA" id="ARBA00010008"/>
    </source>
</evidence>
<reference evidence="7" key="1">
    <citation type="submission" date="2022-10" db="EMBL/GenBank/DDBJ databases">
        <title>Puccinia triticina Genome sequencing and assembly.</title>
        <authorList>
            <person name="Li C."/>
        </authorList>
    </citation>
    <scope>NUCLEOTIDE SEQUENCE</scope>
    <source>
        <strain evidence="7">Pt15</strain>
    </source>
</reference>
<dbReference type="EMBL" id="CP110421">
    <property type="protein sequence ID" value="WAQ80974.1"/>
    <property type="molecule type" value="Genomic_DNA"/>
</dbReference>
<organism evidence="7 8">
    <name type="scientific">Puccinia triticina</name>
    <dbReference type="NCBI Taxonomy" id="208348"/>
    <lineage>
        <taxon>Eukaryota</taxon>
        <taxon>Fungi</taxon>
        <taxon>Dikarya</taxon>
        <taxon>Basidiomycota</taxon>
        <taxon>Pucciniomycotina</taxon>
        <taxon>Pucciniomycetes</taxon>
        <taxon>Pucciniales</taxon>
        <taxon>Pucciniaceae</taxon>
        <taxon>Puccinia</taxon>
    </lineage>
</organism>
<dbReference type="RefSeq" id="XP_053016529.1">
    <property type="nucleotide sequence ID" value="XM_053165327.1"/>
</dbReference>
<keyword evidence="3" id="KW-0808">Transferase</keyword>
<dbReference type="PANTHER" id="PTHR13693">
    <property type="entry name" value="CLASS II AMINOTRANSFERASE/8-AMINO-7-OXONONANOATE SYNTHASE"/>
    <property type="match status" value="1"/>
</dbReference>
<feature type="compositionally biased region" description="Basic and acidic residues" evidence="5">
    <location>
        <begin position="1"/>
        <end position="17"/>
    </location>
</feature>
<keyword evidence="8" id="KW-1185">Reference proteome</keyword>
<dbReference type="SUPFAM" id="SSF53383">
    <property type="entry name" value="PLP-dependent transferases"/>
    <property type="match status" value="1"/>
</dbReference>
<protein>
    <recommendedName>
        <fullName evidence="6">Aminotransferase class I/classII large domain-containing protein</fullName>
    </recommendedName>
</protein>
<evidence type="ECO:0000313" key="8">
    <source>
        <dbReference type="Proteomes" id="UP001164743"/>
    </source>
</evidence>
<evidence type="ECO:0000313" key="7">
    <source>
        <dbReference type="EMBL" id="WAQ80974.1"/>
    </source>
</evidence>
<evidence type="ECO:0000256" key="5">
    <source>
        <dbReference type="SAM" id="MobiDB-lite"/>
    </source>
</evidence>
<evidence type="ECO:0000256" key="1">
    <source>
        <dbReference type="ARBA" id="ARBA00001933"/>
    </source>
</evidence>
<accession>A0ABY7C7L9</accession>
<feature type="region of interest" description="Disordered" evidence="5">
    <location>
        <begin position="1"/>
        <end position="26"/>
    </location>
</feature>
<sequence length="146" mass="16296">MPTSLEKRLQSALDSRKAHSNLRSLDPIPAWAPKDSTSLQPKTNLIDFSSNDYLSFASSPHIREVFLENLSKAKENPLGPSSSRLLDGNTILHQNLENKLTKFFKGQAGLLFNSGFDANNLTYSSSIFSSQFPHQLIRNPQSYSVK</sequence>
<proteinExistence type="inferred from homology"/>
<comment type="similarity">
    <text evidence="2">Belongs to the class-II pyridoxal-phosphate-dependent aminotransferase family. BioF subfamily.</text>
</comment>
<dbReference type="GeneID" id="77806222"/>
<dbReference type="InterPro" id="IPR015422">
    <property type="entry name" value="PyrdxlP-dep_Trfase_small"/>
</dbReference>
<dbReference type="InterPro" id="IPR050087">
    <property type="entry name" value="AON_synthase_class-II"/>
</dbReference>
<evidence type="ECO:0000256" key="4">
    <source>
        <dbReference type="ARBA" id="ARBA00022898"/>
    </source>
</evidence>
<name>A0ABY7C7L9_9BASI</name>
<feature type="domain" description="Aminotransferase class I/classII large" evidence="6">
    <location>
        <begin position="44"/>
        <end position="122"/>
    </location>
</feature>
<dbReference type="InterPro" id="IPR015424">
    <property type="entry name" value="PyrdxlP-dep_Trfase"/>
</dbReference>
<gene>
    <name evidence="7" type="ORF">PtA15_1A312</name>
</gene>
<keyword evidence="4" id="KW-0663">Pyridoxal phosphate</keyword>
<dbReference type="Gene3D" id="3.40.640.10">
    <property type="entry name" value="Type I PLP-dependent aspartate aminotransferase-like (Major domain)"/>
    <property type="match status" value="1"/>
</dbReference>
<dbReference type="Gene3D" id="3.90.1150.10">
    <property type="entry name" value="Aspartate Aminotransferase, domain 1"/>
    <property type="match status" value="1"/>
</dbReference>
<dbReference type="InterPro" id="IPR004839">
    <property type="entry name" value="Aminotransferase_I/II_large"/>
</dbReference>
<evidence type="ECO:0000259" key="6">
    <source>
        <dbReference type="Pfam" id="PF00155"/>
    </source>
</evidence>
<evidence type="ECO:0000256" key="3">
    <source>
        <dbReference type="ARBA" id="ARBA00022679"/>
    </source>
</evidence>
<dbReference type="Proteomes" id="UP001164743">
    <property type="component" value="Chromosome 1A"/>
</dbReference>